<evidence type="ECO:0000313" key="3">
    <source>
        <dbReference type="Proteomes" id="UP000784294"/>
    </source>
</evidence>
<evidence type="ECO:0000256" key="1">
    <source>
        <dbReference type="SAM" id="MobiDB-lite"/>
    </source>
</evidence>
<proteinExistence type="predicted"/>
<dbReference type="AlphaFoldDB" id="A0A3S5BKD4"/>
<organism evidence="2 3">
    <name type="scientific">Protopolystoma xenopodis</name>
    <dbReference type="NCBI Taxonomy" id="117903"/>
    <lineage>
        <taxon>Eukaryota</taxon>
        <taxon>Metazoa</taxon>
        <taxon>Spiralia</taxon>
        <taxon>Lophotrochozoa</taxon>
        <taxon>Platyhelminthes</taxon>
        <taxon>Monogenea</taxon>
        <taxon>Polyopisthocotylea</taxon>
        <taxon>Polystomatidea</taxon>
        <taxon>Polystomatidae</taxon>
        <taxon>Protopolystoma</taxon>
    </lineage>
</organism>
<comment type="caution">
    <text evidence="2">The sequence shown here is derived from an EMBL/GenBank/DDBJ whole genome shotgun (WGS) entry which is preliminary data.</text>
</comment>
<protein>
    <submittedName>
        <fullName evidence="2">Uncharacterized protein</fullName>
    </submittedName>
</protein>
<accession>A0A3S5BKD4</accession>
<dbReference type="Proteomes" id="UP000784294">
    <property type="component" value="Unassembled WGS sequence"/>
</dbReference>
<gene>
    <name evidence="2" type="ORF">PXEA_LOCUS20962</name>
</gene>
<sequence>MIARSPNPLKDWFARSPDRRNADQPRSGSLGGFSSVVSKPDLAVSNTFLRLEGGDAFGRYSPLRIDYRPNLAISCHRISSLQVGRAGVRFTVSSRSCIGHSQHPCRVRISWPGDN</sequence>
<feature type="compositionally biased region" description="Basic and acidic residues" evidence="1">
    <location>
        <begin position="12"/>
        <end position="23"/>
    </location>
</feature>
<dbReference type="EMBL" id="CAAALY010087798">
    <property type="protein sequence ID" value="VEL27522.1"/>
    <property type="molecule type" value="Genomic_DNA"/>
</dbReference>
<evidence type="ECO:0000313" key="2">
    <source>
        <dbReference type="EMBL" id="VEL27522.1"/>
    </source>
</evidence>
<name>A0A3S5BKD4_9PLAT</name>
<keyword evidence="3" id="KW-1185">Reference proteome</keyword>
<feature type="region of interest" description="Disordered" evidence="1">
    <location>
        <begin position="1"/>
        <end position="37"/>
    </location>
</feature>
<reference evidence="2" key="1">
    <citation type="submission" date="2018-11" db="EMBL/GenBank/DDBJ databases">
        <authorList>
            <consortium name="Pathogen Informatics"/>
        </authorList>
    </citation>
    <scope>NUCLEOTIDE SEQUENCE</scope>
</reference>